<dbReference type="EMBL" id="QQAW01000002">
    <property type="protein sequence ID" value="RDI39621.1"/>
    <property type="molecule type" value="Genomic_DNA"/>
</dbReference>
<name>A0A370G743_GLULI</name>
<organism evidence="1 2">
    <name type="scientific">Gluconacetobacter liquefaciens</name>
    <name type="common">Acetobacter liquefaciens</name>
    <dbReference type="NCBI Taxonomy" id="89584"/>
    <lineage>
        <taxon>Bacteria</taxon>
        <taxon>Pseudomonadati</taxon>
        <taxon>Pseudomonadota</taxon>
        <taxon>Alphaproteobacteria</taxon>
        <taxon>Acetobacterales</taxon>
        <taxon>Acetobacteraceae</taxon>
        <taxon>Gluconacetobacter</taxon>
    </lineage>
</organism>
<keyword evidence="2" id="KW-1185">Reference proteome</keyword>
<dbReference type="AlphaFoldDB" id="A0A370G743"/>
<reference evidence="1 2" key="1">
    <citation type="submission" date="2018-07" db="EMBL/GenBank/DDBJ databases">
        <title>Genomic Encyclopedia of Type Strains, Phase IV (KMG-IV): sequencing the most valuable type-strain genomes for metagenomic binning, comparative biology and taxonomic classification.</title>
        <authorList>
            <person name="Goeker M."/>
        </authorList>
    </citation>
    <scope>NUCLEOTIDE SEQUENCE [LARGE SCALE GENOMIC DNA]</scope>
    <source>
        <strain evidence="1 2">DSM 5603</strain>
    </source>
</reference>
<evidence type="ECO:0000313" key="1">
    <source>
        <dbReference type="EMBL" id="RDI39621.1"/>
    </source>
</evidence>
<gene>
    <name evidence="1" type="ORF">C7453_102415</name>
</gene>
<protein>
    <submittedName>
        <fullName evidence="1">Uncharacterized protein</fullName>
    </submittedName>
</protein>
<proteinExistence type="predicted"/>
<sequence>MALRVGVGLGMALGGTPIDAPIIHWVANTFGPRWALGIGAVGRLTVLNDEPVHGAIQALTDLPSEHGRTIARADGRQFRRGAVHGR</sequence>
<dbReference type="Proteomes" id="UP000254958">
    <property type="component" value="Unassembled WGS sequence"/>
</dbReference>
<evidence type="ECO:0000313" key="2">
    <source>
        <dbReference type="Proteomes" id="UP000254958"/>
    </source>
</evidence>
<accession>A0A370G743</accession>
<comment type="caution">
    <text evidence="1">The sequence shown here is derived from an EMBL/GenBank/DDBJ whole genome shotgun (WGS) entry which is preliminary data.</text>
</comment>